<dbReference type="RefSeq" id="WP_379793988.1">
    <property type="nucleotide sequence ID" value="NZ_JBHLUD010000004.1"/>
</dbReference>
<name>A0ABV6MQ27_9PSEU</name>
<dbReference type="InterPro" id="IPR011051">
    <property type="entry name" value="RmlC_Cupin_sf"/>
</dbReference>
<evidence type="ECO:0000313" key="4">
    <source>
        <dbReference type="Proteomes" id="UP001589810"/>
    </source>
</evidence>
<proteinExistence type="predicted"/>
<dbReference type="InterPro" id="IPR006311">
    <property type="entry name" value="TAT_signal"/>
</dbReference>
<dbReference type="Pfam" id="PF07883">
    <property type="entry name" value="Cupin_2"/>
    <property type="match status" value="1"/>
</dbReference>
<dbReference type="PANTHER" id="PTHR38599:SF1">
    <property type="entry name" value="CUPIN DOMAIN PROTEIN (AFU_ORTHOLOGUE AFUA_3G13620)"/>
    <property type="match status" value="1"/>
</dbReference>
<dbReference type="InterPro" id="IPR013096">
    <property type="entry name" value="Cupin_2"/>
</dbReference>
<evidence type="ECO:0000259" key="2">
    <source>
        <dbReference type="Pfam" id="PF07883"/>
    </source>
</evidence>
<dbReference type="PROSITE" id="PS51318">
    <property type="entry name" value="TAT"/>
    <property type="match status" value="1"/>
</dbReference>
<evidence type="ECO:0000313" key="3">
    <source>
        <dbReference type="EMBL" id="MFC0542413.1"/>
    </source>
</evidence>
<evidence type="ECO:0000256" key="1">
    <source>
        <dbReference type="SAM" id="SignalP"/>
    </source>
</evidence>
<dbReference type="CDD" id="cd02235">
    <property type="entry name" value="cupin_BLL4011-like"/>
    <property type="match status" value="1"/>
</dbReference>
<dbReference type="EMBL" id="JBHLUD010000004">
    <property type="protein sequence ID" value="MFC0542413.1"/>
    <property type="molecule type" value="Genomic_DNA"/>
</dbReference>
<feature type="chain" id="PRO_5045336856" evidence="1">
    <location>
        <begin position="35"/>
        <end position="160"/>
    </location>
</feature>
<organism evidence="3 4">
    <name type="scientific">Kutzneria chonburiensis</name>
    <dbReference type="NCBI Taxonomy" id="1483604"/>
    <lineage>
        <taxon>Bacteria</taxon>
        <taxon>Bacillati</taxon>
        <taxon>Actinomycetota</taxon>
        <taxon>Actinomycetes</taxon>
        <taxon>Pseudonocardiales</taxon>
        <taxon>Pseudonocardiaceae</taxon>
        <taxon>Kutzneria</taxon>
    </lineage>
</organism>
<feature type="domain" description="Cupin type-2" evidence="2">
    <location>
        <begin position="70"/>
        <end position="138"/>
    </location>
</feature>
<keyword evidence="1" id="KW-0732">Signal</keyword>
<dbReference type="PROSITE" id="PS51257">
    <property type="entry name" value="PROKAR_LIPOPROTEIN"/>
    <property type="match status" value="1"/>
</dbReference>
<dbReference type="PANTHER" id="PTHR38599">
    <property type="entry name" value="CUPIN DOMAIN PROTEIN (AFU_ORTHOLOGUE AFUA_3G13620)"/>
    <property type="match status" value="1"/>
</dbReference>
<protein>
    <submittedName>
        <fullName evidence="3">Cupin domain-containing protein</fullName>
    </submittedName>
</protein>
<sequence>MMNRRQLARAGGAAAALGLTAACASTAASSPTVASGPTTSIGPGPTDGVVRVQLQRLASPNPGWDIVQTRFEIPVGKESGRHRHPGPEVGYIVQGDVVIEFDDRPSITVHSGQPFLIPTGVVHNARNIGQVQTMMLSTYVIDAGKPLVTVCQGSKGDPCG</sequence>
<gene>
    <name evidence="3" type="ORF">ACFFH7_13025</name>
</gene>
<dbReference type="Proteomes" id="UP001589810">
    <property type="component" value="Unassembled WGS sequence"/>
</dbReference>
<dbReference type="SUPFAM" id="SSF51182">
    <property type="entry name" value="RmlC-like cupins"/>
    <property type="match status" value="1"/>
</dbReference>
<comment type="caution">
    <text evidence="3">The sequence shown here is derived from an EMBL/GenBank/DDBJ whole genome shotgun (WGS) entry which is preliminary data.</text>
</comment>
<dbReference type="Gene3D" id="2.60.120.10">
    <property type="entry name" value="Jelly Rolls"/>
    <property type="match status" value="1"/>
</dbReference>
<dbReference type="InterPro" id="IPR014710">
    <property type="entry name" value="RmlC-like_jellyroll"/>
</dbReference>
<reference evidence="3 4" key="1">
    <citation type="submission" date="2024-09" db="EMBL/GenBank/DDBJ databases">
        <authorList>
            <person name="Sun Q."/>
            <person name="Mori K."/>
        </authorList>
    </citation>
    <scope>NUCLEOTIDE SEQUENCE [LARGE SCALE GENOMIC DNA]</scope>
    <source>
        <strain evidence="3 4">TBRC 1432</strain>
    </source>
</reference>
<feature type="signal peptide" evidence="1">
    <location>
        <begin position="1"/>
        <end position="34"/>
    </location>
</feature>
<keyword evidence="4" id="KW-1185">Reference proteome</keyword>
<accession>A0ABV6MQ27</accession>